<dbReference type="PANTHER" id="PTHR43774:SF1">
    <property type="entry name" value="PEPTIDE METHIONINE SULFOXIDE REDUCTASE MSRA 2"/>
    <property type="match status" value="1"/>
</dbReference>
<comment type="catalytic activity">
    <reaction evidence="2 4">
        <text>L-methionyl-[protein] + [thioredoxin]-disulfide + H2O = L-methionyl-(S)-S-oxide-[protein] + [thioredoxin]-dithiol</text>
        <dbReference type="Rhea" id="RHEA:14217"/>
        <dbReference type="Rhea" id="RHEA-COMP:10698"/>
        <dbReference type="Rhea" id="RHEA-COMP:10700"/>
        <dbReference type="Rhea" id="RHEA-COMP:12313"/>
        <dbReference type="Rhea" id="RHEA-COMP:12315"/>
        <dbReference type="ChEBI" id="CHEBI:15377"/>
        <dbReference type="ChEBI" id="CHEBI:16044"/>
        <dbReference type="ChEBI" id="CHEBI:29950"/>
        <dbReference type="ChEBI" id="CHEBI:44120"/>
        <dbReference type="ChEBI" id="CHEBI:50058"/>
        <dbReference type="EC" id="1.8.4.11"/>
    </reaction>
</comment>
<comment type="catalytic activity">
    <reaction evidence="3 4">
        <text>[thioredoxin]-disulfide + L-methionine + H2O = L-methionine (S)-S-oxide + [thioredoxin]-dithiol</text>
        <dbReference type="Rhea" id="RHEA:19993"/>
        <dbReference type="Rhea" id="RHEA-COMP:10698"/>
        <dbReference type="Rhea" id="RHEA-COMP:10700"/>
        <dbReference type="ChEBI" id="CHEBI:15377"/>
        <dbReference type="ChEBI" id="CHEBI:29950"/>
        <dbReference type="ChEBI" id="CHEBI:50058"/>
        <dbReference type="ChEBI" id="CHEBI:57844"/>
        <dbReference type="ChEBI" id="CHEBI:58772"/>
        <dbReference type="EC" id="1.8.4.11"/>
    </reaction>
</comment>
<organism evidence="6 7">
    <name type="scientific">Synoicihabitans lomoniglobus</name>
    <dbReference type="NCBI Taxonomy" id="2909285"/>
    <lineage>
        <taxon>Bacteria</taxon>
        <taxon>Pseudomonadati</taxon>
        <taxon>Verrucomicrobiota</taxon>
        <taxon>Opitutia</taxon>
        <taxon>Opitutales</taxon>
        <taxon>Opitutaceae</taxon>
        <taxon>Synoicihabitans</taxon>
    </lineage>
</organism>
<feature type="active site" evidence="4">
    <location>
        <position position="18"/>
    </location>
</feature>
<proteinExistence type="inferred from homology"/>
<comment type="similarity">
    <text evidence="4">Belongs to the MsrA Met sulfoxide reductase family.</text>
</comment>
<gene>
    <name evidence="4 6" type="primary">msrA</name>
    <name evidence="6" type="ORF">PXH66_01690</name>
</gene>
<evidence type="ECO:0000259" key="5">
    <source>
        <dbReference type="Pfam" id="PF01625"/>
    </source>
</evidence>
<dbReference type="RefSeq" id="WP_330928767.1">
    <property type="nucleotide sequence ID" value="NZ_CP119075.1"/>
</dbReference>
<evidence type="ECO:0000313" key="6">
    <source>
        <dbReference type="EMBL" id="WED65561.1"/>
    </source>
</evidence>
<dbReference type="EMBL" id="CP119075">
    <property type="protein sequence ID" value="WED65561.1"/>
    <property type="molecule type" value="Genomic_DNA"/>
</dbReference>
<dbReference type="SUPFAM" id="SSF55068">
    <property type="entry name" value="Peptide methionine sulfoxide reductase"/>
    <property type="match status" value="1"/>
</dbReference>
<dbReference type="Proteomes" id="UP001218638">
    <property type="component" value="Chromosome"/>
</dbReference>
<name>A0AAE9ZXU8_9BACT</name>
<dbReference type="InterPro" id="IPR036509">
    <property type="entry name" value="Met_Sox_Rdtase_MsrA_sf"/>
</dbReference>
<evidence type="ECO:0000256" key="2">
    <source>
        <dbReference type="ARBA" id="ARBA00047806"/>
    </source>
</evidence>
<dbReference type="EC" id="1.8.4.11" evidence="4"/>
<dbReference type="InterPro" id="IPR002569">
    <property type="entry name" value="Met_Sox_Rdtase_MsrA_dom"/>
</dbReference>
<evidence type="ECO:0000256" key="1">
    <source>
        <dbReference type="ARBA" id="ARBA00023002"/>
    </source>
</evidence>
<keyword evidence="1 4" id="KW-0560">Oxidoreductase</keyword>
<dbReference type="GO" id="GO:0008113">
    <property type="term" value="F:peptide-methionine (S)-S-oxide reductase activity"/>
    <property type="evidence" value="ECO:0007669"/>
    <property type="project" value="UniProtKB-UniRule"/>
</dbReference>
<feature type="domain" description="Peptide methionine sulphoxide reductase MsrA" evidence="5">
    <location>
        <begin position="12"/>
        <end position="162"/>
    </location>
</feature>
<reference evidence="6" key="1">
    <citation type="submission" date="2023-03" db="EMBL/GenBank/DDBJ databases">
        <title>Lomoglobus Profundus gen. nov., sp. nov., a novel member of the phylum Verrucomicrobia, isolated from deep-marine sediment of South China Sea.</title>
        <authorList>
            <person name="Ahmad T."/>
            <person name="Ishaq S.E."/>
            <person name="Wang F."/>
        </authorList>
    </citation>
    <scope>NUCLEOTIDE SEQUENCE</scope>
    <source>
        <strain evidence="6">LMO-M01</strain>
    </source>
</reference>
<evidence type="ECO:0000256" key="3">
    <source>
        <dbReference type="ARBA" id="ARBA00048782"/>
    </source>
</evidence>
<evidence type="ECO:0000313" key="7">
    <source>
        <dbReference type="Proteomes" id="UP001218638"/>
    </source>
</evidence>
<dbReference type="AlphaFoldDB" id="A0AAE9ZXU8"/>
<dbReference type="PANTHER" id="PTHR43774">
    <property type="entry name" value="PEPTIDE METHIONINE SULFOXIDE REDUCTASE"/>
    <property type="match status" value="1"/>
</dbReference>
<dbReference type="Gene3D" id="3.30.1060.10">
    <property type="entry name" value="Peptide methionine sulphoxide reductase MsrA"/>
    <property type="match status" value="1"/>
</dbReference>
<dbReference type="NCBIfam" id="TIGR00401">
    <property type="entry name" value="msrA"/>
    <property type="match status" value="1"/>
</dbReference>
<dbReference type="Pfam" id="PF01625">
    <property type="entry name" value="PMSR"/>
    <property type="match status" value="1"/>
</dbReference>
<evidence type="ECO:0000256" key="4">
    <source>
        <dbReference type="HAMAP-Rule" id="MF_01401"/>
    </source>
</evidence>
<accession>A0AAE9ZXU8</accession>
<keyword evidence="7" id="KW-1185">Reference proteome</keyword>
<dbReference type="HAMAP" id="MF_01401">
    <property type="entry name" value="MsrA"/>
    <property type="match status" value="1"/>
</dbReference>
<sequence>MSESEIPNSESIVVGGGCFWCTEAAYRMVPGVLSVESGYAVGDDPAPTYEKICGGQTGHAEVVRVTYDPTQVELARILALFWKMHDPTTLNRQGADTGTQYRSIILWADEAQRVAAAASRAEADAAWGGKVVTELAELTTFYPAEVYHDDYFARNPQAGYCQMVIAPKLDKFRREI</sequence>
<protein>
    <recommendedName>
        <fullName evidence="4">Peptide methionine sulfoxide reductase MsrA</fullName>
        <shortName evidence="4">Protein-methionine-S-oxide reductase</shortName>
        <ecNumber evidence="4">1.8.4.11</ecNumber>
    </recommendedName>
    <alternativeName>
        <fullName evidence="4">Peptide-methionine (S)-S-oxide reductase</fullName>
        <shortName evidence="4">Peptide Met(O) reductase</shortName>
    </alternativeName>
</protein>
<dbReference type="KEGG" id="slom:PXH66_01690"/>
<comment type="function">
    <text evidence="4">Has an important function as a repair enzyme for proteins that have been inactivated by oxidation. Catalyzes the reversible oxidation-reduction of methionine sulfoxide in proteins to methionine.</text>
</comment>